<feature type="region of interest" description="Disordered" evidence="3">
    <location>
        <begin position="89"/>
        <end position="142"/>
    </location>
</feature>
<evidence type="ECO:0000313" key="6">
    <source>
        <dbReference type="Proteomes" id="UP000194577"/>
    </source>
</evidence>
<evidence type="ECO:0000313" key="5">
    <source>
        <dbReference type="EMBL" id="PHP52862.1"/>
    </source>
</evidence>
<proteinExistence type="predicted"/>
<keyword evidence="6" id="KW-1185">Reference proteome</keyword>
<feature type="domain" description="CRISPR type III-associated protein" evidence="4">
    <location>
        <begin position="145"/>
        <end position="313"/>
    </location>
</feature>
<reference evidence="5 6" key="1">
    <citation type="submission" date="2017-10" db="EMBL/GenBank/DDBJ databases">
        <title>Draft genome sequence of cellulolytic Actinomyces sp CtC72 isolated from cattle rumen fluid.</title>
        <authorList>
            <person name="Joshi A.J."/>
            <person name="Vasudevan G."/>
            <person name="Lanjekar V.B."/>
            <person name="Hivarkar S."/>
            <person name="Engineer A."/>
            <person name="Pore S.D."/>
            <person name="Dhakephalkar P.K."/>
            <person name="Dagar S."/>
        </authorList>
    </citation>
    <scope>NUCLEOTIDE SEQUENCE [LARGE SCALE GENOMIC DNA]</scope>
    <source>
        <strain evidence="6">CtC72</strain>
    </source>
</reference>
<sequence>MILGLFRSGAIRLGARQGAGWGRVVPDGEHFWSLKSFAPDDAAALKSWLGEGQADQADIQPLDCSGYAPTRITITWSTPTGVFVAEPGLSKKQQAERNARRNSPETITEGKDQQYTPSVPLRADGTKWPEEAKERANASARSQLVLPGSSVRGALRTRASRIARTVLVGALGQELEDWSDPTVGVHDQLASDPSLVRDLFGTTEHRGALTVLDTVTRRVRKNPRRVTHNAGDRWTGGAAEGALYGEELWDQAWEPIVIELDSKRLLSTGAHSPERSLDRAKAAWCLLGLVLAELATGTLPLGSRGTRGLGQVEVSKIRISGIDWLGTEDGRGGREFRKRSDSPASGQAVARDLLTWLQEVNASITDNEAGGVTDITGWSTYLVESVKEDADA</sequence>
<evidence type="ECO:0000256" key="1">
    <source>
        <dbReference type="ARBA" id="ARBA00023118"/>
    </source>
</evidence>
<dbReference type="Proteomes" id="UP000194577">
    <property type="component" value="Unassembled WGS sequence"/>
</dbReference>
<feature type="compositionally biased region" description="Basic and acidic residues" evidence="3">
    <location>
        <begin position="93"/>
        <end position="112"/>
    </location>
</feature>
<comment type="subunit">
    <text evidence="2">Part of the Csm effector complex that includes Cas10, Csm2, Csm3, Csm4 and Csm5.</text>
</comment>
<accession>A0ABX4MBM1</accession>
<dbReference type="InterPro" id="IPR005537">
    <property type="entry name" value="RAMP_III_fam"/>
</dbReference>
<dbReference type="EMBL" id="MTPX02000039">
    <property type="protein sequence ID" value="PHP52862.1"/>
    <property type="molecule type" value="Genomic_DNA"/>
</dbReference>
<gene>
    <name evidence="5" type="ORF">BW737_006190</name>
</gene>
<feature type="compositionally biased region" description="Basic and acidic residues" evidence="3">
    <location>
        <begin position="124"/>
        <end position="136"/>
    </location>
</feature>
<organism evidence="5 6">
    <name type="scientific">Actinomyces ruminis</name>
    <dbReference type="NCBI Taxonomy" id="1937003"/>
    <lineage>
        <taxon>Bacteria</taxon>
        <taxon>Bacillati</taxon>
        <taxon>Actinomycetota</taxon>
        <taxon>Actinomycetes</taxon>
        <taxon>Actinomycetales</taxon>
        <taxon>Actinomycetaceae</taxon>
        <taxon>Actinomyces</taxon>
    </lineage>
</organism>
<keyword evidence="1" id="KW-0051">Antiviral defense</keyword>
<protein>
    <recommendedName>
        <fullName evidence="4">CRISPR type III-associated protein domain-containing protein</fullName>
    </recommendedName>
</protein>
<dbReference type="Pfam" id="PF03787">
    <property type="entry name" value="RAMPs"/>
    <property type="match status" value="1"/>
</dbReference>
<evidence type="ECO:0000256" key="2">
    <source>
        <dbReference type="ARBA" id="ARBA00093789"/>
    </source>
</evidence>
<comment type="caution">
    <text evidence="5">The sequence shown here is derived from an EMBL/GenBank/DDBJ whole genome shotgun (WGS) entry which is preliminary data.</text>
</comment>
<evidence type="ECO:0000259" key="4">
    <source>
        <dbReference type="Pfam" id="PF03787"/>
    </source>
</evidence>
<evidence type="ECO:0000256" key="3">
    <source>
        <dbReference type="SAM" id="MobiDB-lite"/>
    </source>
</evidence>
<name>A0ABX4MBM1_9ACTO</name>